<dbReference type="Proteomes" id="UP000077667">
    <property type="component" value="Chromosome"/>
</dbReference>
<gene>
    <name evidence="4" type="ORF">A8C56_20020</name>
</gene>
<evidence type="ECO:0000313" key="5">
    <source>
        <dbReference type="Proteomes" id="UP000077667"/>
    </source>
</evidence>
<evidence type="ECO:0000256" key="1">
    <source>
        <dbReference type="ARBA" id="ARBA00022516"/>
    </source>
</evidence>
<dbReference type="RefSeq" id="WP_067762316.1">
    <property type="nucleotide sequence ID" value="NZ_CP015772.1"/>
</dbReference>
<dbReference type="Pfam" id="PF04336">
    <property type="entry name" value="ACP_PD"/>
    <property type="match status" value="1"/>
</dbReference>
<keyword evidence="1" id="KW-0444">Lipid biosynthesis</keyword>
<dbReference type="GO" id="GO:0008770">
    <property type="term" value="F:[acyl-carrier-protein] phosphodiesterase activity"/>
    <property type="evidence" value="ECO:0007669"/>
    <property type="project" value="InterPro"/>
</dbReference>
<accession>A0A1A9IBE1</accession>
<dbReference type="STRING" id="1176587.A8C56_20020"/>
<dbReference type="EMBL" id="CP015772">
    <property type="protein sequence ID" value="ANH84080.1"/>
    <property type="molecule type" value="Genomic_DNA"/>
</dbReference>
<protein>
    <submittedName>
        <fullName evidence="4">ACP phosphodiesterase</fullName>
    </submittedName>
</protein>
<dbReference type="GO" id="GO:0006633">
    <property type="term" value="P:fatty acid biosynthetic process"/>
    <property type="evidence" value="ECO:0007669"/>
    <property type="project" value="InterPro"/>
</dbReference>
<sequence>MNFLAHARLSFNNEAVLVGNMVSDFVKGSKQFEFPPQIQAGIQLHRRIDTFTDEHPATIAAKQIFRREYRLYSGAFMDVVYDYFLANDAGEFSRESLSDFSRNTYRALDRYADLLPPSFQRMFYYMKQQNWLYNYREQRGLFNSFAGLVRRAKYLTDSGPAEQLFTAHMELLQEQYRLFWKELKPYAEQQFIELLKKTE</sequence>
<keyword evidence="2" id="KW-0378">Hydrolase</keyword>
<evidence type="ECO:0000256" key="2">
    <source>
        <dbReference type="ARBA" id="ARBA00022801"/>
    </source>
</evidence>
<dbReference type="KEGG" id="nia:A8C56_20020"/>
<name>A0A1A9IBE1_9BACT</name>
<keyword evidence="3" id="KW-0443">Lipid metabolism</keyword>
<proteinExistence type="predicted"/>
<dbReference type="PANTHER" id="PTHR38764">
    <property type="entry name" value="ACYL CARRIER PROTEIN PHOSPHODIESTERASE"/>
    <property type="match status" value="1"/>
</dbReference>
<dbReference type="PANTHER" id="PTHR38764:SF1">
    <property type="entry name" value="ACYL CARRIER PROTEIN PHOSPHODIESTERASE"/>
    <property type="match status" value="1"/>
</dbReference>
<keyword evidence="5" id="KW-1185">Reference proteome</keyword>
<dbReference type="AlphaFoldDB" id="A0A1A9IBE1"/>
<evidence type="ECO:0000256" key="3">
    <source>
        <dbReference type="ARBA" id="ARBA00023098"/>
    </source>
</evidence>
<evidence type="ECO:0000313" key="4">
    <source>
        <dbReference type="EMBL" id="ANH84080.1"/>
    </source>
</evidence>
<dbReference type="OrthoDB" id="8442777at2"/>
<reference evidence="4 5" key="1">
    <citation type="submission" date="2016-05" db="EMBL/GenBank/DDBJ databases">
        <title>Niabella ginsenosidivorans BS26 whole genome sequencing.</title>
        <authorList>
            <person name="Im W.T."/>
            <person name="Siddiqi M.Z."/>
        </authorList>
    </citation>
    <scope>NUCLEOTIDE SEQUENCE [LARGE SCALE GENOMIC DNA]</scope>
    <source>
        <strain evidence="4 5">BS26</strain>
    </source>
</reference>
<organism evidence="4 5">
    <name type="scientific">Niabella ginsenosidivorans</name>
    <dbReference type="NCBI Taxonomy" id="1176587"/>
    <lineage>
        <taxon>Bacteria</taxon>
        <taxon>Pseudomonadati</taxon>
        <taxon>Bacteroidota</taxon>
        <taxon>Chitinophagia</taxon>
        <taxon>Chitinophagales</taxon>
        <taxon>Chitinophagaceae</taxon>
        <taxon>Niabella</taxon>
    </lineage>
</organism>
<dbReference type="InterPro" id="IPR007431">
    <property type="entry name" value="ACP_PD"/>
</dbReference>